<comment type="caution">
    <text evidence="2">The sequence shown here is derived from an EMBL/GenBank/DDBJ whole genome shotgun (WGS) entry which is preliminary data.</text>
</comment>
<evidence type="ECO:0000256" key="1">
    <source>
        <dbReference type="SAM" id="MobiDB-lite"/>
    </source>
</evidence>
<dbReference type="Proteomes" id="UP001281761">
    <property type="component" value="Unassembled WGS sequence"/>
</dbReference>
<gene>
    <name evidence="2" type="ORF">BLNAU_22078</name>
</gene>
<organism evidence="2 3">
    <name type="scientific">Blattamonas nauphoetae</name>
    <dbReference type="NCBI Taxonomy" id="2049346"/>
    <lineage>
        <taxon>Eukaryota</taxon>
        <taxon>Metamonada</taxon>
        <taxon>Preaxostyla</taxon>
        <taxon>Oxymonadida</taxon>
        <taxon>Blattamonas</taxon>
    </lineage>
</organism>
<name>A0ABQ9WU35_9EUKA</name>
<evidence type="ECO:0000313" key="3">
    <source>
        <dbReference type="Proteomes" id="UP001281761"/>
    </source>
</evidence>
<keyword evidence="3" id="KW-1185">Reference proteome</keyword>
<proteinExistence type="predicted"/>
<feature type="region of interest" description="Disordered" evidence="1">
    <location>
        <begin position="136"/>
        <end position="160"/>
    </location>
</feature>
<accession>A0ABQ9WU35</accession>
<sequence length="160" mass="18408">MGAQKKEEEIGKKDEEEEMAWKLTLTRRTPFHLPPAEIFEEVESRSIAKIVLLDYFSSDSAIYSLTLLPLSHAVQSILSFVLKTPPITHHHKTTMMMSLSADEDEEDEMAEDIFANPDDGEGIRRLLEGRHKANRCERDVIRSHPSRPLHRPPRRHLTSL</sequence>
<reference evidence="2 3" key="1">
    <citation type="journal article" date="2022" name="bioRxiv">
        <title>Genomics of Preaxostyla Flagellates Illuminates Evolutionary Transitions and the Path Towards Mitochondrial Loss.</title>
        <authorList>
            <person name="Novak L.V.F."/>
            <person name="Treitli S.C."/>
            <person name="Pyrih J."/>
            <person name="Halakuc P."/>
            <person name="Pipaliya S.V."/>
            <person name="Vacek V."/>
            <person name="Brzon O."/>
            <person name="Soukal P."/>
            <person name="Eme L."/>
            <person name="Dacks J.B."/>
            <person name="Karnkowska A."/>
            <person name="Elias M."/>
            <person name="Hampl V."/>
        </authorList>
    </citation>
    <scope>NUCLEOTIDE SEQUENCE [LARGE SCALE GENOMIC DNA]</scope>
    <source>
        <strain evidence="2">NAU3</strain>
        <tissue evidence="2">Gut</tissue>
    </source>
</reference>
<feature type="compositionally biased region" description="Basic residues" evidence="1">
    <location>
        <begin position="144"/>
        <end position="160"/>
    </location>
</feature>
<protein>
    <submittedName>
        <fullName evidence="2">Uncharacterized protein</fullName>
    </submittedName>
</protein>
<dbReference type="EMBL" id="JARBJD010000370">
    <property type="protein sequence ID" value="KAK2942997.1"/>
    <property type="molecule type" value="Genomic_DNA"/>
</dbReference>
<evidence type="ECO:0000313" key="2">
    <source>
        <dbReference type="EMBL" id="KAK2942997.1"/>
    </source>
</evidence>